<evidence type="ECO:0000313" key="7">
    <source>
        <dbReference type="Proteomes" id="UP000586093"/>
    </source>
</evidence>
<evidence type="ECO:0000256" key="1">
    <source>
        <dbReference type="ARBA" id="ARBA00007074"/>
    </source>
</evidence>
<dbReference type="RefSeq" id="WP_182662245.1">
    <property type="nucleotide sequence ID" value="NZ_JACIVI010000001.1"/>
</dbReference>
<dbReference type="SUPFAM" id="SSF54001">
    <property type="entry name" value="Cysteine proteinases"/>
    <property type="match status" value="1"/>
</dbReference>
<dbReference type="EMBL" id="JACIVI010000001">
    <property type="protein sequence ID" value="MBB1161449.1"/>
    <property type="molecule type" value="Genomic_DNA"/>
</dbReference>
<dbReference type="PROSITE" id="PS51935">
    <property type="entry name" value="NLPC_P60"/>
    <property type="match status" value="1"/>
</dbReference>
<comment type="similarity">
    <text evidence="1">Belongs to the peptidase C40 family.</text>
</comment>
<evidence type="ECO:0000256" key="3">
    <source>
        <dbReference type="ARBA" id="ARBA00022801"/>
    </source>
</evidence>
<evidence type="ECO:0000256" key="2">
    <source>
        <dbReference type="ARBA" id="ARBA00022670"/>
    </source>
</evidence>
<feature type="domain" description="NlpC/P60" evidence="5">
    <location>
        <begin position="1"/>
        <end position="140"/>
    </location>
</feature>
<keyword evidence="2" id="KW-0645">Protease</keyword>
<accession>A0A839HQ70</accession>
<reference evidence="6 7" key="1">
    <citation type="submission" date="2020-08" db="EMBL/GenBank/DDBJ databases">
        <title>Aquariorum lacteus gen. nov., sp. nov., a new member of the family Comamonadaceae, isolated from freshwater aquarium.</title>
        <authorList>
            <person name="Chun S.-J."/>
        </authorList>
    </citation>
    <scope>NUCLEOTIDE SEQUENCE [LARGE SCALE GENOMIC DNA]</scope>
    <source>
        <strain evidence="6 7">SJAQ100</strain>
    </source>
</reference>
<keyword evidence="4" id="KW-0788">Thiol protease</keyword>
<gene>
    <name evidence="6" type="ORF">H4F90_05590</name>
</gene>
<evidence type="ECO:0000259" key="5">
    <source>
        <dbReference type="PROSITE" id="PS51935"/>
    </source>
</evidence>
<proteinExistence type="inferred from homology"/>
<evidence type="ECO:0000256" key="4">
    <source>
        <dbReference type="ARBA" id="ARBA00022807"/>
    </source>
</evidence>
<dbReference type="InterPro" id="IPR038765">
    <property type="entry name" value="Papain-like_cys_pep_sf"/>
</dbReference>
<dbReference type="Proteomes" id="UP000586093">
    <property type="component" value="Unassembled WGS sequence"/>
</dbReference>
<dbReference type="GO" id="GO:0006508">
    <property type="term" value="P:proteolysis"/>
    <property type="evidence" value="ECO:0007669"/>
    <property type="project" value="UniProtKB-KW"/>
</dbReference>
<protein>
    <submittedName>
        <fullName evidence="6">C40 family peptidase</fullName>
    </submittedName>
</protein>
<sequence>MSMMHAADMAGLHWSAAYLGQPWANAPNSDCWGFVRRVWRDRWALDVPPLSVDATSARACARAAADVSDGPQWLVIELAQAHEGDAVLLARGGHPSHVGLWVATGGVLHCLQGRGVVYTPAGRLAAQGWPQRRIYRHASGATLRPAAVLLEPGA</sequence>
<keyword evidence="3" id="KW-0378">Hydrolase</keyword>
<dbReference type="AlphaFoldDB" id="A0A839HQ70"/>
<dbReference type="InterPro" id="IPR000064">
    <property type="entry name" value="NLP_P60_dom"/>
</dbReference>
<comment type="caution">
    <text evidence="6">The sequence shown here is derived from an EMBL/GenBank/DDBJ whole genome shotgun (WGS) entry which is preliminary data.</text>
</comment>
<organism evidence="6 7">
    <name type="scientific">Aquariibacter albus</name>
    <dbReference type="NCBI Taxonomy" id="2759899"/>
    <lineage>
        <taxon>Bacteria</taxon>
        <taxon>Pseudomonadati</taxon>
        <taxon>Pseudomonadota</taxon>
        <taxon>Betaproteobacteria</taxon>
        <taxon>Burkholderiales</taxon>
        <taxon>Sphaerotilaceae</taxon>
        <taxon>Aquariibacter</taxon>
    </lineage>
</organism>
<dbReference type="GO" id="GO:0008234">
    <property type="term" value="F:cysteine-type peptidase activity"/>
    <property type="evidence" value="ECO:0007669"/>
    <property type="project" value="UniProtKB-KW"/>
</dbReference>
<keyword evidence="7" id="KW-1185">Reference proteome</keyword>
<dbReference type="Pfam" id="PF00877">
    <property type="entry name" value="NLPC_P60"/>
    <property type="match status" value="1"/>
</dbReference>
<dbReference type="Gene3D" id="3.90.1720.10">
    <property type="entry name" value="endopeptidase domain like (from Nostoc punctiforme)"/>
    <property type="match status" value="1"/>
</dbReference>
<evidence type="ECO:0000313" key="6">
    <source>
        <dbReference type="EMBL" id="MBB1161449.1"/>
    </source>
</evidence>
<name>A0A839HQ70_9BURK</name>